<evidence type="ECO:0000256" key="1">
    <source>
        <dbReference type="ARBA" id="ARBA00004141"/>
    </source>
</evidence>
<dbReference type="PANTHER" id="PTHR22888:SF9">
    <property type="entry name" value="CYTOCHROME C OXIDASE SUBUNIT 2"/>
    <property type="match status" value="1"/>
</dbReference>
<accession>A0A6M2BR09</accession>
<dbReference type="GO" id="GO:0005507">
    <property type="term" value="F:copper ion binding"/>
    <property type="evidence" value="ECO:0007669"/>
    <property type="project" value="InterPro"/>
</dbReference>
<evidence type="ECO:0000256" key="13">
    <source>
        <dbReference type="ARBA" id="ARBA00023136"/>
    </source>
</evidence>
<feature type="domain" description="Cytochrome oxidase subunit II copper A binding" evidence="21">
    <location>
        <begin position="123"/>
        <end position="280"/>
    </location>
</feature>
<dbReference type="InterPro" id="IPR036909">
    <property type="entry name" value="Cyt_c-like_dom_sf"/>
</dbReference>
<dbReference type="AlphaFoldDB" id="A0A6M2BR09"/>
<feature type="signal peptide" evidence="20">
    <location>
        <begin position="1"/>
        <end position="25"/>
    </location>
</feature>
<gene>
    <name evidence="24" type="primary">coxB</name>
    <name evidence="24" type="ORF">G7Y85_09860</name>
</gene>
<dbReference type="SUPFAM" id="SSF49503">
    <property type="entry name" value="Cupredoxins"/>
    <property type="match status" value="1"/>
</dbReference>
<dbReference type="PROSITE" id="PS00078">
    <property type="entry name" value="COX2"/>
    <property type="match status" value="1"/>
</dbReference>
<evidence type="ECO:0000313" key="24">
    <source>
        <dbReference type="EMBL" id="NGY05072.1"/>
    </source>
</evidence>
<dbReference type="InterPro" id="IPR008972">
    <property type="entry name" value="Cupredoxin"/>
</dbReference>
<evidence type="ECO:0000259" key="23">
    <source>
        <dbReference type="PROSITE" id="PS51007"/>
    </source>
</evidence>
<evidence type="ECO:0000256" key="12">
    <source>
        <dbReference type="ARBA" id="ARBA00023008"/>
    </source>
</evidence>
<evidence type="ECO:0000256" key="5">
    <source>
        <dbReference type="ARBA" id="ARBA00022660"/>
    </source>
</evidence>
<organism evidence="24 25">
    <name type="scientific">Solimonas terrae</name>
    <dbReference type="NCBI Taxonomy" id="1396819"/>
    <lineage>
        <taxon>Bacteria</taxon>
        <taxon>Pseudomonadati</taxon>
        <taxon>Pseudomonadota</taxon>
        <taxon>Gammaproteobacteria</taxon>
        <taxon>Nevskiales</taxon>
        <taxon>Nevskiaceae</taxon>
        <taxon>Solimonas</taxon>
    </lineage>
</organism>
<evidence type="ECO:0000256" key="20">
    <source>
        <dbReference type="SAM" id="SignalP"/>
    </source>
</evidence>
<evidence type="ECO:0000256" key="10">
    <source>
        <dbReference type="ARBA" id="ARBA00022989"/>
    </source>
</evidence>
<dbReference type="PANTHER" id="PTHR22888">
    <property type="entry name" value="CYTOCHROME C OXIDASE, SUBUNIT II"/>
    <property type="match status" value="1"/>
</dbReference>
<feature type="chain" id="PRO_5026734191" description="Cytochrome c oxidase subunit 2" evidence="20">
    <location>
        <begin position="26"/>
        <end position="421"/>
    </location>
</feature>
<evidence type="ECO:0000256" key="6">
    <source>
        <dbReference type="ARBA" id="ARBA00022692"/>
    </source>
</evidence>
<evidence type="ECO:0000256" key="19">
    <source>
        <dbReference type="SAM" id="Phobius"/>
    </source>
</evidence>
<dbReference type="NCBIfam" id="TIGR02866">
    <property type="entry name" value="CoxB"/>
    <property type="match status" value="1"/>
</dbReference>
<feature type="transmembrane region" description="Helical" evidence="19">
    <location>
        <begin position="49"/>
        <end position="73"/>
    </location>
</feature>
<comment type="function">
    <text evidence="14 18">Subunits I and II form the functional core of the enzyme complex. Electrons originating in cytochrome c are transferred via heme a and Cu(A) to the binuclear center formed by heme a3 and Cu(B).</text>
</comment>
<dbReference type="InterPro" id="IPR011759">
    <property type="entry name" value="Cyt_c_oxidase_su2_TM_dom"/>
</dbReference>
<evidence type="ECO:0000256" key="4">
    <source>
        <dbReference type="ARBA" id="ARBA00022617"/>
    </source>
</evidence>
<comment type="caution">
    <text evidence="24">The sequence shown here is derived from an EMBL/GenBank/DDBJ whole genome shotgun (WGS) entry which is preliminary data.</text>
</comment>
<dbReference type="Proteomes" id="UP000472676">
    <property type="component" value="Unassembled WGS sequence"/>
</dbReference>
<dbReference type="RefSeq" id="WP_166255675.1">
    <property type="nucleotide sequence ID" value="NZ_JAAMOW010000004.1"/>
</dbReference>
<keyword evidence="24" id="KW-0560">Oxidoreductase</keyword>
<evidence type="ECO:0000256" key="2">
    <source>
        <dbReference type="ARBA" id="ARBA00007866"/>
    </source>
</evidence>
<keyword evidence="5 17" id="KW-0679">Respiratory chain</keyword>
<evidence type="ECO:0000256" key="7">
    <source>
        <dbReference type="ARBA" id="ARBA00022723"/>
    </source>
</evidence>
<feature type="transmembrane region" description="Helical" evidence="19">
    <location>
        <begin position="94"/>
        <end position="116"/>
    </location>
</feature>
<dbReference type="Pfam" id="PF00116">
    <property type="entry name" value="COX2"/>
    <property type="match status" value="1"/>
</dbReference>
<dbReference type="PROSITE" id="PS51007">
    <property type="entry name" value="CYTC"/>
    <property type="match status" value="1"/>
</dbReference>
<dbReference type="Pfam" id="PF02790">
    <property type="entry name" value="COX2_TM"/>
    <property type="match status" value="1"/>
</dbReference>
<dbReference type="InterPro" id="IPR001505">
    <property type="entry name" value="Copper_CuA"/>
</dbReference>
<keyword evidence="12 18" id="KW-0186">Copper</keyword>
<name>A0A6M2BR09_9GAMM</name>
<dbReference type="InterPro" id="IPR014222">
    <property type="entry name" value="Cyt_c_oxidase_su2"/>
</dbReference>
<feature type="domain" description="Cytochrome oxidase subunit II transmembrane region profile" evidence="22">
    <location>
        <begin position="25"/>
        <end position="122"/>
    </location>
</feature>
<evidence type="ECO:0000256" key="17">
    <source>
        <dbReference type="RuleBase" id="RU000456"/>
    </source>
</evidence>
<dbReference type="GO" id="GO:0042773">
    <property type="term" value="P:ATP synthesis coupled electron transport"/>
    <property type="evidence" value="ECO:0007669"/>
    <property type="project" value="TreeGrafter"/>
</dbReference>
<dbReference type="InterPro" id="IPR002429">
    <property type="entry name" value="CcO_II-like_C"/>
</dbReference>
<evidence type="ECO:0000259" key="21">
    <source>
        <dbReference type="PROSITE" id="PS50857"/>
    </source>
</evidence>
<comment type="similarity">
    <text evidence="2 17">Belongs to the cytochrome c oxidase subunit 2 family.</text>
</comment>
<dbReference type="Pfam" id="PF13442">
    <property type="entry name" value="Cytochrome_CBB3"/>
    <property type="match status" value="1"/>
</dbReference>
<evidence type="ECO:0000313" key="25">
    <source>
        <dbReference type="Proteomes" id="UP000472676"/>
    </source>
</evidence>
<dbReference type="GO" id="GO:0005886">
    <property type="term" value="C:plasma membrane"/>
    <property type="evidence" value="ECO:0007669"/>
    <property type="project" value="UniProtKB-SubCell"/>
</dbReference>
<dbReference type="PROSITE" id="PS50999">
    <property type="entry name" value="COX2_TM"/>
    <property type="match status" value="1"/>
</dbReference>
<evidence type="ECO:0000256" key="15">
    <source>
        <dbReference type="ARBA" id="ARBA00047816"/>
    </source>
</evidence>
<comment type="subcellular location">
    <subcellularLocation>
        <location evidence="17">Cell membrane</location>
        <topology evidence="17">Multi-pass membrane protein</topology>
    </subcellularLocation>
    <subcellularLocation>
        <location evidence="1">Membrane</location>
        <topology evidence="1">Multi-pass membrane protein</topology>
    </subcellularLocation>
</comment>
<keyword evidence="6 17" id="KW-0812">Transmembrane</keyword>
<keyword evidence="11 16" id="KW-0408">Iron</keyword>
<reference evidence="24 25" key="1">
    <citation type="journal article" date="2014" name="Int. J. Syst. Evol. Microbiol.">
        <title>Solimonas terrae sp. nov., isolated from soil.</title>
        <authorList>
            <person name="Kim S.J."/>
            <person name="Moon J.Y."/>
            <person name="Weon H.Y."/>
            <person name="Ahn J.H."/>
            <person name="Chen W.M."/>
            <person name="Kwon S.W."/>
        </authorList>
    </citation>
    <scope>NUCLEOTIDE SEQUENCE [LARGE SCALE GENOMIC DNA]</scope>
    <source>
        <strain evidence="24 25">KIS83-12</strain>
    </source>
</reference>
<proteinExistence type="inferred from homology"/>
<dbReference type="SUPFAM" id="SSF81464">
    <property type="entry name" value="Cytochrome c oxidase subunit II-like, transmembrane region"/>
    <property type="match status" value="1"/>
</dbReference>
<comment type="cofactor">
    <cofactor evidence="18">
        <name>Cu cation</name>
        <dbReference type="ChEBI" id="CHEBI:23378"/>
    </cofactor>
    <text evidence="18">Binds a copper A center.</text>
</comment>
<dbReference type="PROSITE" id="PS50857">
    <property type="entry name" value="COX2_CUA"/>
    <property type="match status" value="1"/>
</dbReference>
<keyword evidence="10 19" id="KW-1133">Transmembrane helix</keyword>
<protein>
    <recommendedName>
        <fullName evidence="18">Cytochrome c oxidase subunit 2</fullName>
        <ecNumber evidence="18">7.1.1.9</ecNumber>
    </recommendedName>
</protein>
<keyword evidence="8" id="KW-1278">Translocase</keyword>
<evidence type="ECO:0000256" key="16">
    <source>
        <dbReference type="PROSITE-ProRule" id="PRU00433"/>
    </source>
</evidence>
<keyword evidence="3 17" id="KW-0813">Transport</keyword>
<dbReference type="InterPro" id="IPR045187">
    <property type="entry name" value="CcO_II"/>
</dbReference>
<feature type="domain" description="Cytochrome c" evidence="23">
    <location>
        <begin position="327"/>
        <end position="404"/>
    </location>
</feature>
<evidence type="ECO:0000256" key="14">
    <source>
        <dbReference type="ARBA" id="ARBA00024688"/>
    </source>
</evidence>
<evidence type="ECO:0000256" key="11">
    <source>
        <dbReference type="ARBA" id="ARBA00023004"/>
    </source>
</evidence>
<evidence type="ECO:0000259" key="22">
    <source>
        <dbReference type="PROSITE" id="PS50999"/>
    </source>
</evidence>
<dbReference type="Gene3D" id="1.10.287.90">
    <property type="match status" value="1"/>
</dbReference>
<evidence type="ECO:0000256" key="9">
    <source>
        <dbReference type="ARBA" id="ARBA00022982"/>
    </source>
</evidence>
<keyword evidence="20" id="KW-0732">Signal</keyword>
<dbReference type="SUPFAM" id="SSF46626">
    <property type="entry name" value="Cytochrome c"/>
    <property type="match status" value="1"/>
</dbReference>
<dbReference type="GO" id="GO:0016491">
    <property type="term" value="F:oxidoreductase activity"/>
    <property type="evidence" value="ECO:0007669"/>
    <property type="project" value="UniProtKB-KW"/>
</dbReference>
<dbReference type="PRINTS" id="PR01166">
    <property type="entry name" value="CYCOXIDASEII"/>
</dbReference>
<dbReference type="InterPro" id="IPR036257">
    <property type="entry name" value="Cyt_c_oxidase_su2_TM_sf"/>
</dbReference>
<evidence type="ECO:0000256" key="18">
    <source>
        <dbReference type="RuleBase" id="RU004024"/>
    </source>
</evidence>
<evidence type="ECO:0000256" key="3">
    <source>
        <dbReference type="ARBA" id="ARBA00022448"/>
    </source>
</evidence>
<dbReference type="Gene3D" id="2.60.40.420">
    <property type="entry name" value="Cupredoxins - blue copper proteins"/>
    <property type="match status" value="1"/>
</dbReference>
<dbReference type="InterPro" id="IPR009056">
    <property type="entry name" value="Cyt_c-like_dom"/>
</dbReference>
<keyword evidence="25" id="KW-1185">Reference proteome</keyword>
<keyword evidence="4 16" id="KW-0349">Heme</keyword>
<dbReference type="EC" id="7.1.1.9" evidence="18"/>
<sequence length="421" mass="44361">MLMKGWLARLAAGTGMAGAALKASAYTNTSNGYNMPTGVTEIAHSVHSLHMAVFYTCVVIGVLVFGVMLYSIVNHRRSKHPKPADFHESVKVEIAWTIAPFVVLIGLAIPAAGTLIKMEDTRNSDLTVKITGYQWKWQYEYIGQNVSYFSTLSAESNAARQVGAHGLGFSGSFSEADLDQLKKVDGGHYLVNVDNPLVLPVGKKVRFLITGNDVIHAWWVPDFAVKKDAIPGYINEVWTKVDQIGTYRGVCAELCGRDHGFMPIVVNVVSEDDFKAFIASKQAGGTAAAEAAPAETAAAPAGSSAAAAPAETAAAAPAAAAALGKDDLVKKGQAVYTANCAACHQASGAGLPPNFPSLHGSKVANGPAEAHITQILKGKNLMPPFAQLSDEDIAAVATFERTSWGNQGSVVQPSQVAALRK</sequence>
<evidence type="ECO:0000256" key="8">
    <source>
        <dbReference type="ARBA" id="ARBA00022967"/>
    </source>
</evidence>
<keyword evidence="7 16" id="KW-0479">Metal-binding</keyword>
<keyword evidence="13 19" id="KW-0472">Membrane</keyword>
<dbReference type="GO" id="GO:0004129">
    <property type="term" value="F:cytochrome-c oxidase activity"/>
    <property type="evidence" value="ECO:0007669"/>
    <property type="project" value="UniProtKB-EC"/>
</dbReference>
<comment type="catalytic activity">
    <reaction evidence="15 18">
        <text>4 Fe(II)-[cytochrome c] + O2 + 8 H(+)(in) = 4 Fe(III)-[cytochrome c] + 2 H2O + 4 H(+)(out)</text>
        <dbReference type="Rhea" id="RHEA:11436"/>
        <dbReference type="Rhea" id="RHEA-COMP:10350"/>
        <dbReference type="Rhea" id="RHEA-COMP:14399"/>
        <dbReference type="ChEBI" id="CHEBI:15377"/>
        <dbReference type="ChEBI" id="CHEBI:15378"/>
        <dbReference type="ChEBI" id="CHEBI:15379"/>
        <dbReference type="ChEBI" id="CHEBI:29033"/>
        <dbReference type="ChEBI" id="CHEBI:29034"/>
        <dbReference type="EC" id="7.1.1.9"/>
    </reaction>
</comment>
<dbReference type="EMBL" id="JAAMOW010000004">
    <property type="protein sequence ID" value="NGY05072.1"/>
    <property type="molecule type" value="Genomic_DNA"/>
</dbReference>
<dbReference type="GO" id="GO:0020037">
    <property type="term" value="F:heme binding"/>
    <property type="evidence" value="ECO:0007669"/>
    <property type="project" value="InterPro"/>
</dbReference>
<keyword evidence="9 17" id="KW-0249">Electron transport</keyword>
<dbReference type="Gene3D" id="1.10.760.10">
    <property type="entry name" value="Cytochrome c-like domain"/>
    <property type="match status" value="1"/>
</dbReference>